<dbReference type="EMBL" id="BART01021944">
    <property type="protein sequence ID" value="GAH04904.1"/>
    <property type="molecule type" value="Genomic_DNA"/>
</dbReference>
<sequence length="36" mass="4272">MTKEELKCPTPNCDGIRIIDGDWLRCKKCNKSWFIE</sequence>
<accession>X1DIR1</accession>
<feature type="non-terminal residue" evidence="1">
    <location>
        <position position="36"/>
    </location>
</feature>
<dbReference type="AlphaFoldDB" id="X1DIR1"/>
<comment type="caution">
    <text evidence="1">The sequence shown here is derived from an EMBL/GenBank/DDBJ whole genome shotgun (WGS) entry which is preliminary data.</text>
</comment>
<name>X1DIR1_9ZZZZ</name>
<reference evidence="1" key="1">
    <citation type="journal article" date="2014" name="Front. Microbiol.">
        <title>High frequency of phylogenetically diverse reductive dehalogenase-homologous genes in deep subseafloor sedimentary metagenomes.</title>
        <authorList>
            <person name="Kawai M."/>
            <person name="Futagami T."/>
            <person name="Toyoda A."/>
            <person name="Takaki Y."/>
            <person name="Nishi S."/>
            <person name="Hori S."/>
            <person name="Arai W."/>
            <person name="Tsubouchi T."/>
            <person name="Morono Y."/>
            <person name="Uchiyama I."/>
            <person name="Ito T."/>
            <person name="Fujiyama A."/>
            <person name="Inagaki F."/>
            <person name="Takami H."/>
        </authorList>
    </citation>
    <scope>NUCLEOTIDE SEQUENCE</scope>
    <source>
        <strain evidence="1">Expedition CK06-06</strain>
    </source>
</reference>
<protein>
    <submittedName>
        <fullName evidence="1">Uncharacterized protein</fullName>
    </submittedName>
</protein>
<gene>
    <name evidence="1" type="ORF">S01H4_40318</name>
</gene>
<proteinExistence type="predicted"/>
<organism evidence="1">
    <name type="scientific">marine sediment metagenome</name>
    <dbReference type="NCBI Taxonomy" id="412755"/>
    <lineage>
        <taxon>unclassified sequences</taxon>
        <taxon>metagenomes</taxon>
        <taxon>ecological metagenomes</taxon>
    </lineage>
</organism>
<evidence type="ECO:0000313" key="1">
    <source>
        <dbReference type="EMBL" id="GAH04904.1"/>
    </source>
</evidence>